<feature type="transmembrane region" description="Helical" evidence="1">
    <location>
        <begin position="6"/>
        <end position="27"/>
    </location>
</feature>
<proteinExistence type="predicted"/>
<gene>
    <name evidence="2" type="ORF">LZ012_11775</name>
</gene>
<dbReference type="Proteomes" id="UP001165384">
    <property type="component" value="Unassembled WGS sequence"/>
</dbReference>
<evidence type="ECO:0000313" key="2">
    <source>
        <dbReference type="EMBL" id="MCG2577672.1"/>
    </source>
</evidence>
<comment type="caution">
    <text evidence="2">The sequence shown here is derived from an EMBL/GenBank/DDBJ whole genome shotgun (WGS) entry which is preliminary data.</text>
</comment>
<protein>
    <submittedName>
        <fullName evidence="2">Uncharacterized protein</fullName>
    </submittedName>
</protein>
<reference evidence="2" key="1">
    <citation type="submission" date="2022-01" db="EMBL/GenBank/DDBJ databases">
        <authorList>
            <person name="Jo J.-H."/>
            <person name="Im W.-T."/>
        </authorList>
    </citation>
    <scope>NUCLEOTIDE SEQUENCE</scope>
    <source>
        <strain evidence="2">XY25</strain>
    </source>
</reference>
<dbReference type="EMBL" id="JAKLTN010000002">
    <property type="protein sequence ID" value="MCG2577672.1"/>
    <property type="molecule type" value="Genomic_DNA"/>
</dbReference>
<keyword evidence="1" id="KW-0812">Transmembrane</keyword>
<evidence type="ECO:0000256" key="1">
    <source>
        <dbReference type="SAM" id="Phobius"/>
    </source>
</evidence>
<organism evidence="2 3">
    <name type="scientific">Dechloromonas hankyongensis</name>
    <dbReference type="NCBI Taxonomy" id="2908002"/>
    <lineage>
        <taxon>Bacteria</taxon>
        <taxon>Pseudomonadati</taxon>
        <taxon>Pseudomonadota</taxon>
        <taxon>Betaproteobacteria</taxon>
        <taxon>Rhodocyclales</taxon>
        <taxon>Azonexaceae</taxon>
        <taxon>Dechloromonas</taxon>
    </lineage>
</organism>
<accession>A0ABS9K3B3</accession>
<sequence>MWPTLFKVVGGSLLTFALVWALVLGWWQSNDYEPSRLDLGLYLAALPLALVGGFLLLRGFIDHLKAPAEAAPPAAAALRDDDPLAIASAQTTAAERAFTIALIDGFVLTAGGGSADGTLAAVEDGKRPEPSARLADEAGFPVFAAEVPELEVDAMIERISEENGPLRDWAGREQIMRSFSLLERVIEASGDRLRNILEQAGESVGLRVVWIVPAAWQGMDLQAMKAWLQASFWPDPDKNRLDIAAVPVAGEVDALRVLDDIILRAGRDPSRGELTLLLGAASVVDEQSVEQWAAANRLFSAQHQQRRIPGEGGVALLLASQATAERLELAESVAVGRISAAPRDKPVDAGGRISGKLIEQLVTGLLDVTGIEDAAIKTAVLDTDHRANHLTEALEGLGQHFGHLDPIKNCLAVASTTGDLSPIGGLVALACAKARVLATEAPVLCISNQHDIDRAVLLAMPLPAQPDIKPSST</sequence>
<keyword evidence="1" id="KW-1133">Transmembrane helix</keyword>
<feature type="transmembrane region" description="Helical" evidence="1">
    <location>
        <begin position="39"/>
        <end position="61"/>
    </location>
</feature>
<keyword evidence="1" id="KW-0472">Membrane</keyword>
<name>A0ABS9K3B3_9RHOO</name>
<keyword evidence="3" id="KW-1185">Reference proteome</keyword>
<dbReference type="RefSeq" id="WP_275711003.1">
    <property type="nucleotide sequence ID" value="NZ_JAKLTN010000002.1"/>
</dbReference>
<evidence type="ECO:0000313" key="3">
    <source>
        <dbReference type="Proteomes" id="UP001165384"/>
    </source>
</evidence>